<dbReference type="Pfam" id="PF21597">
    <property type="entry name" value="TetR_C_43"/>
    <property type="match status" value="1"/>
</dbReference>
<dbReference type="Proteomes" id="UP001165584">
    <property type="component" value="Unassembled WGS sequence"/>
</dbReference>
<evidence type="ECO:0000313" key="7">
    <source>
        <dbReference type="EMBL" id="MCS5719663.1"/>
    </source>
</evidence>
<keyword evidence="2 4" id="KW-0238">DNA-binding</keyword>
<dbReference type="Pfam" id="PF00440">
    <property type="entry name" value="TetR_N"/>
    <property type="match status" value="1"/>
</dbReference>
<dbReference type="PANTHER" id="PTHR30055">
    <property type="entry name" value="HTH-TYPE TRANSCRIPTIONAL REGULATOR RUTR"/>
    <property type="match status" value="1"/>
</dbReference>
<organism evidence="7 8">
    <name type="scientific">Herbiconiux aconitum</name>
    <dbReference type="NCBI Taxonomy" id="2970913"/>
    <lineage>
        <taxon>Bacteria</taxon>
        <taxon>Bacillati</taxon>
        <taxon>Actinomycetota</taxon>
        <taxon>Actinomycetes</taxon>
        <taxon>Micrococcales</taxon>
        <taxon>Microbacteriaceae</taxon>
        <taxon>Herbiconiux</taxon>
    </lineage>
</organism>
<dbReference type="SUPFAM" id="SSF46689">
    <property type="entry name" value="Homeodomain-like"/>
    <property type="match status" value="1"/>
</dbReference>
<feature type="domain" description="HTH tetR-type" evidence="6">
    <location>
        <begin position="21"/>
        <end position="80"/>
    </location>
</feature>
<keyword evidence="3" id="KW-0804">Transcription</keyword>
<dbReference type="InterPro" id="IPR009057">
    <property type="entry name" value="Homeodomain-like_sf"/>
</dbReference>
<evidence type="ECO:0000256" key="3">
    <source>
        <dbReference type="ARBA" id="ARBA00023163"/>
    </source>
</evidence>
<dbReference type="EMBL" id="JANLCM010000002">
    <property type="protein sequence ID" value="MCS5719663.1"/>
    <property type="molecule type" value="Genomic_DNA"/>
</dbReference>
<dbReference type="RefSeq" id="WP_259509152.1">
    <property type="nucleotide sequence ID" value="NZ_JANLCM010000002.1"/>
</dbReference>
<evidence type="ECO:0000313" key="8">
    <source>
        <dbReference type="Proteomes" id="UP001165584"/>
    </source>
</evidence>
<keyword evidence="1" id="KW-0805">Transcription regulation</keyword>
<dbReference type="PANTHER" id="PTHR30055:SF234">
    <property type="entry name" value="HTH-TYPE TRANSCRIPTIONAL REGULATOR BETI"/>
    <property type="match status" value="1"/>
</dbReference>
<dbReference type="InterPro" id="IPR050109">
    <property type="entry name" value="HTH-type_TetR-like_transc_reg"/>
</dbReference>
<gene>
    <name evidence="7" type="ORF">N1027_16140</name>
</gene>
<accession>A0ABT2GU02</accession>
<name>A0ABT2GU02_9MICO</name>
<evidence type="ECO:0000256" key="4">
    <source>
        <dbReference type="PROSITE-ProRule" id="PRU00335"/>
    </source>
</evidence>
<sequence length="215" mass="22952">MSEQASNTAPEQAPALRRDARRNRERLLTAAGELLARDGTEVSVADIAARAGVGKGTVFRHYASKDALVAEVVCDVLETLLARGQELAATLPPADALREFMTEAIHRQADDRAFCEVVAGASADNERVQESIERLHALVGALTARAREAGAIRADVTGDDIALLLSGIYQTAAPLARSEPALWRRYLALALDGLLPRHANPLPYPSPQLASRGGD</sequence>
<evidence type="ECO:0000256" key="5">
    <source>
        <dbReference type="SAM" id="MobiDB-lite"/>
    </source>
</evidence>
<evidence type="ECO:0000256" key="2">
    <source>
        <dbReference type="ARBA" id="ARBA00023125"/>
    </source>
</evidence>
<dbReference type="PROSITE" id="PS50977">
    <property type="entry name" value="HTH_TETR_2"/>
    <property type="match status" value="1"/>
</dbReference>
<comment type="caution">
    <text evidence="7">The sequence shown here is derived from an EMBL/GenBank/DDBJ whole genome shotgun (WGS) entry which is preliminary data.</text>
</comment>
<feature type="region of interest" description="Disordered" evidence="5">
    <location>
        <begin position="1"/>
        <end position="20"/>
    </location>
</feature>
<reference evidence="7" key="1">
    <citation type="submission" date="2022-08" db="EMBL/GenBank/DDBJ databases">
        <authorList>
            <person name="Deng Y."/>
            <person name="Han X.-F."/>
            <person name="Zhang Y.-Q."/>
        </authorList>
    </citation>
    <scope>NUCLEOTIDE SEQUENCE</scope>
    <source>
        <strain evidence="7">CPCC 205763</strain>
    </source>
</reference>
<feature type="DNA-binding region" description="H-T-H motif" evidence="4">
    <location>
        <begin position="43"/>
        <end position="62"/>
    </location>
</feature>
<dbReference type="InterPro" id="IPR001647">
    <property type="entry name" value="HTH_TetR"/>
</dbReference>
<protein>
    <submittedName>
        <fullName evidence="7">TetR/AcrR family transcriptional regulator</fullName>
    </submittedName>
</protein>
<dbReference type="Gene3D" id="1.10.357.10">
    <property type="entry name" value="Tetracycline Repressor, domain 2"/>
    <property type="match status" value="1"/>
</dbReference>
<dbReference type="InterPro" id="IPR049445">
    <property type="entry name" value="TetR_SbtR-like_C"/>
</dbReference>
<keyword evidence="8" id="KW-1185">Reference proteome</keyword>
<dbReference type="SUPFAM" id="SSF48498">
    <property type="entry name" value="Tetracyclin repressor-like, C-terminal domain"/>
    <property type="match status" value="1"/>
</dbReference>
<feature type="compositionally biased region" description="Polar residues" evidence="5">
    <location>
        <begin position="1"/>
        <end position="10"/>
    </location>
</feature>
<dbReference type="PRINTS" id="PR00455">
    <property type="entry name" value="HTHTETR"/>
</dbReference>
<evidence type="ECO:0000259" key="6">
    <source>
        <dbReference type="PROSITE" id="PS50977"/>
    </source>
</evidence>
<dbReference type="InterPro" id="IPR036271">
    <property type="entry name" value="Tet_transcr_reg_TetR-rel_C_sf"/>
</dbReference>
<proteinExistence type="predicted"/>
<evidence type="ECO:0000256" key="1">
    <source>
        <dbReference type="ARBA" id="ARBA00023015"/>
    </source>
</evidence>